<comment type="caution">
    <text evidence="5">The sequence shown here is derived from an EMBL/GenBank/DDBJ whole genome shotgun (WGS) entry which is preliminary data.</text>
</comment>
<evidence type="ECO:0000313" key="6">
    <source>
        <dbReference type="Proteomes" id="UP000299102"/>
    </source>
</evidence>
<keyword evidence="6" id="KW-1185">Reference proteome</keyword>
<gene>
    <name evidence="5" type="ORF">EVAR_32955_1</name>
</gene>
<dbReference type="GO" id="GO:0042302">
    <property type="term" value="F:structural constituent of cuticle"/>
    <property type="evidence" value="ECO:0007669"/>
    <property type="project" value="UniProtKB-UniRule"/>
</dbReference>
<dbReference type="AlphaFoldDB" id="A0A4C1WXS9"/>
<evidence type="ECO:0000313" key="5">
    <source>
        <dbReference type="EMBL" id="GBP55703.1"/>
    </source>
</evidence>
<dbReference type="PANTHER" id="PTHR12236">
    <property type="entry name" value="STRUCTURAL CONTITUENT OF CUTICLE"/>
    <property type="match status" value="1"/>
</dbReference>
<dbReference type="OrthoDB" id="6427684at2759"/>
<feature type="region of interest" description="Disordered" evidence="4">
    <location>
        <begin position="101"/>
        <end position="137"/>
    </location>
</feature>
<keyword evidence="2" id="KW-0732">Signal</keyword>
<protein>
    <submittedName>
        <fullName evidence="5">Cuticle protein 19</fullName>
    </submittedName>
</protein>
<dbReference type="PANTHER" id="PTHR12236:SF75">
    <property type="entry name" value="CUTICULAR PROTEIN 62BB, ISOFORM A"/>
    <property type="match status" value="1"/>
</dbReference>
<reference evidence="5 6" key="1">
    <citation type="journal article" date="2019" name="Commun. Biol.">
        <title>The bagworm genome reveals a unique fibroin gene that provides high tensile strength.</title>
        <authorList>
            <person name="Kono N."/>
            <person name="Nakamura H."/>
            <person name="Ohtoshi R."/>
            <person name="Tomita M."/>
            <person name="Numata K."/>
            <person name="Arakawa K."/>
        </authorList>
    </citation>
    <scope>NUCLEOTIDE SEQUENCE [LARGE SCALE GENOMIC DNA]</scope>
</reference>
<dbReference type="Pfam" id="PF00379">
    <property type="entry name" value="Chitin_bind_4"/>
    <property type="match status" value="1"/>
</dbReference>
<sequence>MVEERRRRINALEMRFLRNMCGASSKDRCRDSDGEELCGLKEDVVIRVLAVAFFVTLAQCQEHSHSYKTVIKHEAPKKVQSHHSHSYEPVKEQHHAIPVVQSHGHDHATSSQSISSSHESSHQGNHGHHQSGPSYYFVPVKHSAPVHHEPVKHQSSHKESHHEDYYAHPKYTFEYKVEDPHTGDNKYQHESRDGDVVKGVYSLHQPDGSIRIVEYNSDKHTGFNAYVKHSAPSKHIEPQSHHHH</sequence>
<evidence type="ECO:0000256" key="1">
    <source>
        <dbReference type="ARBA" id="ARBA00022460"/>
    </source>
</evidence>
<feature type="compositionally biased region" description="Low complexity" evidence="4">
    <location>
        <begin position="109"/>
        <end position="134"/>
    </location>
</feature>
<dbReference type="EMBL" id="BGZK01000676">
    <property type="protein sequence ID" value="GBP55703.1"/>
    <property type="molecule type" value="Genomic_DNA"/>
</dbReference>
<dbReference type="Proteomes" id="UP000299102">
    <property type="component" value="Unassembled WGS sequence"/>
</dbReference>
<dbReference type="STRING" id="151549.A0A4C1WXS9"/>
<organism evidence="5 6">
    <name type="scientific">Eumeta variegata</name>
    <name type="common">Bagworm moth</name>
    <name type="synonym">Eumeta japonica</name>
    <dbReference type="NCBI Taxonomy" id="151549"/>
    <lineage>
        <taxon>Eukaryota</taxon>
        <taxon>Metazoa</taxon>
        <taxon>Ecdysozoa</taxon>
        <taxon>Arthropoda</taxon>
        <taxon>Hexapoda</taxon>
        <taxon>Insecta</taxon>
        <taxon>Pterygota</taxon>
        <taxon>Neoptera</taxon>
        <taxon>Endopterygota</taxon>
        <taxon>Lepidoptera</taxon>
        <taxon>Glossata</taxon>
        <taxon>Ditrysia</taxon>
        <taxon>Tineoidea</taxon>
        <taxon>Psychidae</taxon>
        <taxon>Oiketicinae</taxon>
        <taxon>Eumeta</taxon>
    </lineage>
</organism>
<accession>A0A4C1WXS9</accession>
<evidence type="ECO:0000256" key="4">
    <source>
        <dbReference type="SAM" id="MobiDB-lite"/>
    </source>
</evidence>
<dbReference type="InterPro" id="IPR000618">
    <property type="entry name" value="Insect_cuticle"/>
</dbReference>
<proteinExistence type="predicted"/>
<dbReference type="GO" id="GO:0005615">
    <property type="term" value="C:extracellular space"/>
    <property type="evidence" value="ECO:0007669"/>
    <property type="project" value="TreeGrafter"/>
</dbReference>
<evidence type="ECO:0000256" key="2">
    <source>
        <dbReference type="ARBA" id="ARBA00022729"/>
    </source>
</evidence>
<dbReference type="InterPro" id="IPR051217">
    <property type="entry name" value="Insect_Cuticle_Struc_Prot"/>
</dbReference>
<evidence type="ECO:0000256" key="3">
    <source>
        <dbReference type="PROSITE-ProRule" id="PRU00497"/>
    </source>
</evidence>
<dbReference type="PROSITE" id="PS51155">
    <property type="entry name" value="CHIT_BIND_RR_2"/>
    <property type="match status" value="1"/>
</dbReference>
<keyword evidence="1 3" id="KW-0193">Cuticle</keyword>
<name>A0A4C1WXS9_EUMVA</name>
<dbReference type="GO" id="GO:0031012">
    <property type="term" value="C:extracellular matrix"/>
    <property type="evidence" value="ECO:0007669"/>
    <property type="project" value="TreeGrafter"/>
</dbReference>